<dbReference type="EMBL" id="LUAW01000011">
    <property type="protein sequence ID" value="KYQ73209.1"/>
    <property type="molecule type" value="Genomic_DNA"/>
</dbReference>
<protein>
    <recommendedName>
        <fullName evidence="1">GAPS4 PD-(D/E)XK nuclease domain-containing protein</fullName>
    </recommendedName>
</protein>
<keyword evidence="3" id="KW-1185">Reference proteome</keyword>
<dbReference type="Proteomes" id="UP000076276">
    <property type="component" value="Unassembled WGS sequence"/>
</dbReference>
<dbReference type="OrthoDB" id="8438731at2"/>
<evidence type="ECO:0000313" key="3">
    <source>
        <dbReference type="Proteomes" id="UP000076276"/>
    </source>
</evidence>
<comment type="caution">
    <text evidence="2">The sequence shown here is derived from an EMBL/GenBank/DDBJ whole genome shotgun (WGS) entry which is preliminary data.</text>
</comment>
<dbReference type="Pfam" id="PF26115">
    <property type="entry name" value="PDDEXK_GAPS4"/>
    <property type="match status" value="1"/>
</dbReference>
<name>A0A151Y5D8_9GAMM</name>
<feature type="domain" description="GAPS4 PD-(D/E)XK nuclease" evidence="1">
    <location>
        <begin position="1"/>
        <end position="156"/>
    </location>
</feature>
<sequence length="317" mass="36939">MAETSNIGKMAALISEELFNYFGWEKCTFEDLNWKCENAEHEKNTHPADVVFYYNDPYTNTVTYIHTDLKSFSESTLSSLNLNEVLQSLSMQVECSEISEEWQTLYLEGASDFKVHGMLFIYNHDNKYIKSLTSKFNKVTNISINTPKNSRLYILDPSDIYWLNNIALHLGRLQHKKQISSDYTFFYPQRKDQATIGNSKAATIELLKSPFIILEDKTLKTVIIFYRAEGEEIDEFVYLIDYLRHHQLLDIESKITIYQLEQCAFAPANFKNAIRKCESLLNIKDPDLKDLLNKIDIQKIKHFTTEFSEIEIGMALR</sequence>
<organism evidence="2 3">
    <name type="scientific">Acinetobacter pragensis</name>
    <dbReference type="NCBI Taxonomy" id="1806892"/>
    <lineage>
        <taxon>Bacteria</taxon>
        <taxon>Pseudomonadati</taxon>
        <taxon>Pseudomonadota</taxon>
        <taxon>Gammaproteobacteria</taxon>
        <taxon>Moraxellales</taxon>
        <taxon>Moraxellaceae</taxon>
        <taxon>Acinetobacter</taxon>
    </lineage>
</organism>
<evidence type="ECO:0000313" key="2">
    <source>
        <dbReference type="EMBL" id="KYQ73209.1"/>
    </source>
</evidence>
<proteinExistence type="predicted"/>
<gene>
    <name evidence="2" type="ORF">AZH43_07215</name>
</gene>
<accession>A0A151Y5D8</accession>
<evidence type="ECO:0000259" key="1">
    <source>
        <dbReference type="Pfam" id="PF26115"/>
    </source>
</evidence>
<dbReference type="AlphaFoldDB" id="A0A151Y5D8"/>
<dbReference type="RefSeq" id="WP_067666525.1">
    <property type="nucleotide sequence ID" value="NZ_CBCSIK010000008.1"/>
</dbReference>
<dbReference type="STRING" id="1806892.AZH43_07215"/>
<reference evidence="2 3" key="1">
    <citation type="submission" date="2016-03" db="EMBL/GenBank/DDBJ databases">
        <title>Acinetobacter genomospecies 28 strain ANC 4149.</title>
        <authorList>
            <person name="Radolfova-Krizova L."/>
            <person name="Nemec A."/>
        </authorList>
    </citation>
    <scope>NUCLEOTIDE SEQUENCE [LARGE SCALE GENOMIC DNA]</scope>
    <source>
        <strain evidence="2 3">ANC 4149</strain>
    </source>
</reference>
<dbReference type="InterPro" id="IPR058873">
    <property type="entry name" value="PDDEXK_GAPS4"/>
</dbReference>